<dbReference type="InterPro" id="IPR011990">
    <property type="entry name" value="TPR-like_helical_dom_sf"/>
</dbReference>
<dbReference type="SUPFAM" id="SSF48452">
    <property type="entry name" value="TPR-like"/>
    <property type="match status" value="1"/>
</dbReference>
<dbReference type="SMART" id="SM00028">
    <property type="entry name" value="TPR"/>
    <property type="match status" value="2"/>
</dbReference>
<reference evidence="1" key="1">
    <citation type="journal article" date="2015" name="Nature">
        <title>Complex archaea that bridge the gap between prokaryotes and eukaryotes.</title>
        <authorList>
            <person name="Spang A."/>
            <person name="Saw J.H."/>
            <person name="Jorgensen S.L."/>
            <person name="Zaremba-Niedzwiedzka K."/>
            <person name="Martijn J."/>
            <person name="Lind A.E."/>
            <person name="van Eijk R."/>
            <person name="Schleper C."/>
            <person name="Guy L."/>
            <person name="Ettema T.J."/>
        </authorList>
    </citation>
    <scope>NUCLEOTIDE SEQUENCE</scope>
</reference>
<comment type="caution">
    <text evidence="1">The sequence shown here is derived from an EMBL/GenBank/DDBJ whole genome shotgun (WGS) entry which is preliminary data.</text>
</comment>
<dbReference type="PROSITE" id="PS50005">
    <property type="entry name" value="TPR"/>
    <property type="match status" value="1"/>
</dbReference>
<dbReference type="AlphaFoldDB" id="A0A0F9NCK6"/>
<evidence type="ECO:0000313" key="1">
    <source>
        <dbReference type="EMBL" id="KKN09692.1"/>
    </source>
</evidence>
<gene>
    <name evidence="1" type="ORF">LCGC14_1044060</name>
</gene>
<dbReference type="Pfam" id="PF14559">
    <property type="entry name" value="TPR_19"/>
    <property type="match status" value="1"/>
</dbReference>
<dbReference type="Gene3D" id="1.25.40.10">
    <property type="entry name" value="Tetratricopeptide repeat domain"/>
    <property type="match status" value="1"/>
</dbReference>
<dbReference type="InterPro" id="IPR019734">
    <property type="entry name" value="TPR_rpt"/>
</dbReference>
<sequence length="170" mass="20324">MTKEKDKIKKDEYEKALSAYSQAMKPFHKGDYKKADELLKAFLDKHKSEKEFVDRAKIYLTICGEQQSKEKVQLKTFEDYYQHGVFKTNQEDYEEALKLLEKAREMKPKEGKILYLMAGIYCLKGENEKCFELLKNSIKLDKYFSILARNERDFESLWEDKKFKLITRMV</sequence>
<protein>
    <submittedName>
        <fullName evidence="1">Uncharacterized protein</fullName>
    </submittedName>
</protein>
<dbReference type="NCBIfam" id="NF047558">
    <property type="entry name" value="TPR_END_plus"/>
    <property type="match status" value="1"/>
</dbReference>
<accession>A0A0F9NCK6</accession>
<proteinExistence type="predicted"/>
<dbReference type="EMBL" id="LAZR01004317">
    <property type="protein sequence ID" value="KKN09692.1"/>
    <property type="molecule type" value="Genomic_DNA"/>
</dbReference>
<name>A0A0F9NCK6_9ZZZZ</name>
<organism evidence="1">
    <name type="scientific">marine sediment metagenome</name>
    <dbReference type="NCBI Taxonomy" id="412755"/>
    <lineage>
        <taxon>unclassified sequences</taxon>
        <taxon>metagenomes</taxon>
        <taxon>ecological metagenomes</taxon>
    </lineage>
</organism>